<keyword evidence="4" id="KW-1185">Reference proteome</keyword>
<evidence type="ECO:0000256" key="2">
    <source>
        <dbReference type="SAM" id="Phobius"/>
    </source>
</evidence>
<gene>
    <name evidence="3" type="ORF">IWX90DRAFT_145304</name>
</gene>
<feature type="transmembrane region" description="Helical" evidence="2">
    <location>
        <begin position="330"/>
        <end position="351"/>
    </location>
</feature>
<keyword evidence="2" id="KW-0472">Membrane</keyword>
<feature type="compositionally biased region" description="Low complexity" evidence="1">
    <location>
        <begin position="284"/>
        <end position="308"/>
    </location>
</feature>
<comment type="caution">
    <text evidence="3">The sequence shown here is derived from an EMBL/GenBank/DDBJ whole genome shotgun (WGS) entry which is preliminary data.</text>
</comment>
<dbReference type="Proteomes" id="UP001456524">
    <property type="component" value="Unassembled WGS sequence"/>
</dbReference>
<proteinExistence type="predicted"/>
<evidence type="ECO:0000256" key="1">
    <source>
        <dbReference type="SAM" id="MobiDB-lite"/>
    </source>
</evidence>
<keyword evidence="2" id="KW-0812">Transmembrane</keyword>
<sequence length="422" mass="46424">MIVDFSLLCGSYDDHTNASLFNCKSMLTKTSFCSAAIALLCWTAIRSHHEPSSSYATTKYNVVSPCNMRPNSPKLRTLYFTGTQAPFSQGPLLTSPRTNEPFEMSPTTATSDFNSNRWYQILLSNETLAFTGTPLWDGMSYGSMMTNVQNRTEFEQQWQVYPFNSTFFVLRTRASGPNNYLRVMLSVDSEGLPIPKPRLVNPMLPDVSWLWAMGKWADGSFYLWNAGNGTNWHLNTTVLPSGHTEMVSLNPQPKQGQAFTFKELGEINNQTFSTINIPPSLARATSSTAPGASSSSPTPTSPASKDSSGASNRQVTSSDSGSGLSTGVKAAIGVCAAVSVVVIFALMLFWVRRCRRRRQNRAALEVLKVHPQDLAHERAGPMELAAETKPSEVDGVAKYEMDGVVNYEMGGVEKYEIRDGIR</sequence>
<feature type="region of interest" description="Disordered" evidence="1">
    <location>
        <begin position="282"/>
        <end position="324"/>
    </location>
</feature>
<accession>A0ABR1XZ04</accession>
<evidence type="ECO:0000313" key="4">
    <source>
        <dbReference type="Proteomes" id="UP001456524"/>
    </source>
</evidence>
<protein>
    <submittedName>
        <fullName evidence="3">Uncharacterized protein</fullName>
    </submittedName>
</protein>
<dbReference type="EMBL" id="JBBWUH010000003">
    <property type="protein sequence ID" value="KAK8173557.1"/>
    <property type="molecule type" value="Genomic_DNA"/>
</dbReference>
<name>A0ABR1XZ04_9PEZI</name>
<evidence type="ECO:0000313" key="3">
    <source>
        <dbReference type="EMBL" id="KAK8173557.1"/>
    </source>
</evidence>
<organism evidence="3 4">
    <name type="scientific">Phyllosticta citrichinensis</name>
    <dbReference type="NCBI Taxonomy" id="1130410"/>
    <lineage>
        <taxon>Eukaryota</taxon>
        <taxon>Fungi</taxon>
        <taxon>Dikarya</taxon>
        <taxon>Ascomycota</taxon>
        <taxon>Pezizomycotina</taxon>
        <taxon>Dothideomycetes</taxon>
        <taxon>Dothideomycetes incertae sedis</taxon>
        <taxon>Botryosphaeriales</taxon>
        <taxon>Phyllostictaceae</taxon>
        <taxon>Phyllosticta</taxon>
    </lineage>
</organism>
<reference evidence="3 4" key="1">
    <citation type="journal article" date="2022" name="G3 (Bethesda)">
        <title>Enemy or ally: a genomic approach to elucidate the lifestyle of Phyllosticta citrichinaensis.</title>
        <authorList>
            <person name="Buijs V.A."/>
            <person name="Groenewald J.Z."/>
            <person name="Haridas S."/>
            <person name="LaButti K.M."/>
            <person name="Lipzen A."/>
            <person name="Martin F.M."/>
            <person name="Barry K."/>
            <person name="Grigoriev I.V."/>
            <person name="Crous P.W."/>
            <person name="Seidl M.F."/>
        </authorList>
    </citation>
    <scope>NUCLEOTIDE SEQUENCE [LARGE SCALE GENOMIC DNA]</scope>
    <source>
        <strain evidence="3 4">CBS 129764</strain>
    </source>
</reference>
<keyword evidence="2" id="KW-1133">Transmembrane helix</keyword>